<dbReference type="Pfam" id="PF08335">
    <property type="entry name" value="GlnD_UR_UTase"/>
    <property type="match status" value="2"/>
</dbReference>
<evidence type="ECO:0000256" key="2">
    <source>
        <dbReference type="ARBA" id="ARBA00022695"/>
    </source>
</evidence>
<dbReference type="GO" id="GO:0005829">
    <property type="term" value="C:cytosol"/>
    <property type="evidence" value="ECO:0007669"/>
    <property type="project" value="TreeGrafter"/>
</dbReference>
<keyword evidence="11" id="KW-1185">Reference proteome</keyword>
<evidence type="ECO:0000256" key="3">
    <source>
        <dbReference type="ARBA" id="ARBA00022741"/>
    </source>
</evidence>
<keyword evidence="1 7" id="KW-0808">Transferase</keyword>
<protein>
    <recommendedName>
        <fullName evidence="7">Bifunctional glutamine synthetase adenylyltransferase/adenylyl-removing enzyme</fullName>
    </recommendedName>
    <alternativeName>
        <fullName evidence="7">ATP:glutamine synthetase adenylyltransferase</fullName>
    </alternativeName>
    <alternativeName>
        <fullName evidence="7">ATase</fullName>
    </alternativeName>
    <domain>
        <recommendedName>
            <fullName evidence="7">Glutamine synthetase adenylyl-L-tyrosine phosphorylase</fullName>
            <ecNumber evidence="7">2.7.7.89</ecNumber>
        </recommendedName>
        <alternativeName>
            <fullName evidence="7">Adenylyl removase</fullName>
            <shortName evidence="7">AR</shortName>
            <shortName evidence="7">AT-N</shortName>
        </alternativeName>
    </domain>
    <domain>
        <recommendedName>
            <fullName evidence="7">Glutamine synthetase adenylyl transferase</fullName>
            <ecNumber evidence="7">2.7.7.42</ecNumber>
        </recommendedName>
        <alternativeName>
            <fullName evidence="7">Adenylyl transferase</fullName>
            <shortName evidence="7">AT</shortName>
            <shortName evidence="7">AT-C</shortName>
        </alternativeName>
    </domain>
</protein>
<keyword evidence="4 7" id="KW-0067">ATP-binding</keyword>
<feature type="region of interest" description="Adenylyl transferase" evidence="7">
    <location>
        <begin position="454"/>
        <end position="975"/>
    </location>
</feature>
<dbReference type="InterPro" id="IPR005190">
    <property type="entry name" value="GlnE_rpt_dom"/>
</dbReference>
<dbReference type="HAMAP" id="MF_00802">
    <property type="entry name" value="GlnE"/>
    <property type="match status" value="1"/>
</dbReference>
<dbReference type="GO" id="GO:0000287">
    <property type="term" value="F:magnesium ion binding"/>
    <property type="evidence" value="ECO:0007669"/>
    <property type="project" value="UniProtKB-UniRule"/>
</dbReference>
<dbReference type="InterPro" id="IPR013546">
    <property type="entry name" value="PII_UdlTrfase/GS_AdlTrfase"/>
</dbReference>
<keyword evidence="10" id="KW-0436">Ligase</keyword>
<dbReference type="GO" id="GO:0016874">
    <property type="term" value="F:ligase activity"/>
    <property type="evidence" value="ECO:0007669"/>
    <property type="project" value="UniProtKB-KW"/>
</dbReference>
<reference evidence="10 11" key="1">
    <citation type="submission" date="2019-03" db="EMBL/GenBank/DDBJ databases">
        <title>Genomic Encyclopedia of Type Strains, Phase IV (KMG-IV): sequencing the most valuable type-strain genomes for metagenomic binning, comparative biology and taxonomic classification.</title>
        <authorList>
            <person name="Goeker M."/>
        </authorList>
    </citation>
    <scope>NUCLEOTIDE SEQUENCE [LARGE SCALE GENOMIC DNA]</scope>
    <source>
        <strain evidence="10 11">DSM 25903</strain>
    </source>
</reference>
<comment type="similarity">
    <text evidence="7">Belongs to the GlnE family.</text>
</comment>
<dbReference type="RefSeq" id="WP_133768592.1">
    <property type="nucleotide sequence ID" value="NZ_SNZR01000011.1"/>
</dbReference>
<feature type="domain" description="PII-uridylyltransferase/Glutamine-synthetase adenylyltransferase" evidence="9">
    <location>
        <begin position="315"/>
        <end position="447"/>
    </location>
</feature>
<evidence type="ECO:0000256" key="4">
    <source>
        <dbReference type="ARBA" id="ARBA00022840"/>
    </source>
</evidence>
<dbReference type="EC" id="2.7.7.42" evidence="7"/>
<dbReference type="InterPro" id="IPR023057">
    <property type="entry name" value="GlnE"/>
</dbReference>
<accession>A0A4R7C8G9</accession>
<gene>
    <name evidence="7" type="primary">glnE</name>
    <name evidence="10" type="ORF">EV668_0870</name>
</gene>
<dbReference type="OrthoDB" id="9759366at2"/>
<evidence type="ECO:0000256" key="6">
    <source>
        <dbReference type="ARBA" id="ARBA00023268"/>
    </source>
</evidence>
<evidence type="ECO:0000313" key="11">
    <source>
        <dbReference type="Proteomes" id="UP000295122"/>
    </source>
</evidence>
<comment type="cofactor">
    <cofactor evidence="7">
        <name>Mg(2+)</name>
        <dbReference type="ChEBI" id="CHEBI:18420"/>
    </cofactor>
</comment>
<keyword evidence="3 7" id="KW-0547">Nucleotide-binding</keyword>
<dbReference type="CDD" id="cd05401">
    <property type="entry name" value="NT_GlnE_GlnD_like"/>
    <property type="match status" value="2"/>
</dbReference>
<dbReference type="SUPFAM" id="SSF81593">
    <property type="entry name" value="Nucleotidyltransferase substrate binding subunit/domain"/>
    <property type="match status" value="2"/>
</dbReference>
<evidence type="ECO:0000259" key="8">
    <source>
        <dbReference type="Pfam" id="PF03710"/>
    </source>
</evidence>
<dbReference type="PANTHER" id="PTHR30621:SF0">
    <property type="entry name" value="BIFUNCTIONAL GLUTAMINE SYNTHETASE ADENYLYLTRANSFERASE_ADENYLYL-REMOVING ENZYME"/>
    <property type="match status" value="1"/>
</dbReference>
<evidence type="ECO:0000256" key="5">
    <source>
        <dbReference type="ARBA" id="ARBA00022842"/>
    </source>
</evidence>
<sequence length="975" mass="105702">MTAKTGAGGKAQEKAASLAERAAWGKARGKKAFAAITKAIRDGSPFLREAIETDRERFQTFAGSVPEEALAALIEAQASLHRRHAAGDIDRNEAAALLRRNRTAHALLVALADLGSVWDVDTVVRALSDFADASVRSAVGIASHELGQAGQLDLGAIGPDGQGCGVTFLALGKHGAGELNYSSDIDLVVFYDPKAPAAIDEKGPSRLYNRVAQSVVKLLSERTADGYVHRVDYRLRPDPGSTTAAVSLPAAYTYYETVGQNWERAAMIKARAVAGDVALGESFIAEMKPFIWRKYFDFHAIADIHAMKRQIHAVRGHGSIAVAGHDIKLGRGGIREIEFFVQTQQLVFGGRRPALRGRRTLDMLAELHREGWVTETARDELSEAYRFLRRIEHRLQMVADEQTQRLPADEAELVRFARFAGYPDLESFSADLTAYAKRVEHHYGLLFEDAPELASDLGDLVFTGTEDDPATLQTLGRLGFRDPPKVAETVRGWHFGRRAAITSARAREVLTELVPALLKALGGTADPDGGLARLDAAFARMPAAVELLGILRQHERLRLLFADLLGTAPRLAEEVAARPHVLDPLLDPGFTAPPRDEAAIEAEFLSLVGTADGMEEFLDRIRDAAHQLQFTTGARMLSGILTPREAGFAHAAIARAAIRASLERVSGAFEADHGRVPGGHLAVVGLGRLGGADLTATSDLDLIVLYDFDAEKRTSDGDRPLDAVVYHLRLTQRLVAALTVPTRRGRLFEVDLRLRPSGSKGPIGTQFSGFVSYHEAEAELWEHMALTRARVLAGDPSFATRVDEAITAIVRRRRDPAEVFKAVRDMRRLVETEKGDAGELDLKMAPGGLLDLDFIAQALVLAHASDHGSLVGLPTSEVLTEAGQLGLLPRSDAADLVEAYRVLDEVNHWQRLTVGGASEESAGMPALRSRLAALVGAPDPKVLGAHLAEVRKPVRAIFERVLGQGRATRRRSAKG</sequence>
<feature type="domain" description="PII-uridylyltransferase/Glutamine-synthetase adenylyltransferase" evidence="9">
    <location>
        <begin position="837"/>
        <end position="961"/>
    </location>
</feature>
<organism evidence="10 11">
    <name type="scientific">Enterovirga rhinocerotis</name>
    <dbReference type="NCBI Taxonomy" id="1339210"/>
    <lineage>
        <taxon>Bacteria</taxon>
        <taxon>Pseudomonadati</taxon>
        <taxon>Pseudomonadota</taxon>
        <taxon>Alphaproteobacteria</taxon>
        <taxon>Hyphomicrobiales</taxon>
        <taxon>Methylobacteriaceae</taxon>
        <taxon>Enterovirga</taxon>
    </lineage>
</organism>
<keyword evidence="2 7" id="KW-0548">Nucleotidyltransferase</keyword>
<dbReference type="Pfam" id="PF03710">
    <property type="entry name" value="GlnE"/>
    <property type="match status" value="2"/>
</dbReference>
<evidence type="ECO:0000259" key="9">
    <source>
        <dbReference type="Pfam" id="PF08335"/>
    </source>
</evidence>
<feature type="domain" description="Glutamate-ammonia ligase adenylyltransferase repeated" evidence="8">
    <location>
        <begin position="45"/>
        <end position="283"/>
    </location>
</feature>
<dbReference type="Gene3D" id="1.20.120.330">
    <property type="entry name" value="Nucleotidyltransferases domain 2"/>
    <property type="match status" value="2"/>
</dbReference>
<comment type="catalytic activity">
    <reaction evidence="7">
        <text>[glutamine synthetase]-O(4)-(5'-adenylyl)-L-tyrosine + phosphate = [glutamine synthetase]-L-tyrosine + ADP</text>
        <dbReference type="Rhea" id="RHEA:43716"/>
        <dbReference type="Rhea" id="RHEA-COMP:10660"/>
        <dbReference type="Rhea" id="RHEA-COMP:10661"/>
        <dbReference type="ChEBI" id="CHEBI:43474"/>
        <dbReference type="ChEBI" id="CHEBI:46858"/>
        <dbReference type="ChEBI" id="CHEBI:83624"/>
        <dbReference type="ChEBI" id="CHEBI:456216"/>
        <dbReference type="EC" id="2.7.7.89"/>
    </reaction>
</comment>
<dbReference type="Gene3D" id="1.20.120.1510">
    <property type="match status" value="1"/>
</dbReference>
<dbReference type="GO" id="GO:0008882">
    <property type="term" value="F:[glutamate-ammonia-ligase] adenylyltransferase activity"/>
    <property type="evidence" value="ECO:0007669"/>
    <property type="project" value="UniProtKB-UniRule"/>
</dbReference>
<evidence type="ECO:0000256" key="7">
    <source>
        <dbReference type="HAMAP-Rule" id="MF_00802"/>
    </source>
</evidence>
<dbReference type="EMBL" id="SNZR01000011">
    <property type="protein sequence ID" value="TDR93605.1"/>
    <property type="molecule type" value="Genomic_DNA"/>
</dbReference>
<name>A0A4R7C8G9_9HYPH</name>
<comment type="caution">
    <text evidence="10">The sequence shown here is derived from an EMBL/GenBank/DDBJ whole genome shotgun (WGS) entry which is preliminary data.</text>
</comment>
<evidence type="ECO:0000313" key="10">
    <source>
        <dbReference type="EMBL" id="TDR93605.1"/>
    </source>
</evidence>
<dbReference type="NCBIfam" id="NF008292">
    <property type="entry name" value="PRK11072.1"/>
    <property type="match status" value="1"/>
</dbReference>
<dbReference type="GO" id="GO:0005524">
    <property type="term" value="F:ATP binding"/>
    <property type="evidence" value="ECO:0007669"/>
    <property type="project" value="UniProtKB-UniRule"/>
</dbReference>
<comment type="catalytic activity">
    <reaction evidence="7">
        <text>[glutamine synthetase]-L-tyrosine + ATP = [glutamine synthetase]-O(4)-(5'-adenylyl)-L-tyrosine + diphosphate</text>
        <dbReference type="Rhea" id="RHEA:18589"/>
        <dbReference type="Rhea" id="RHEA-COMP:10660"/>
        <dbReference type="Rhea" id="RHEA-COMP:10661"/>
        <dbReference type="ChEBI" id="CHEBI:30616"/>
        <dbReference type="ChEBI" id="CHEBI:33019"/>
        <dbReference type="ChEBI" id="CHEBI:46858"/>
        <dbReference type="ChEBI" id="CHEBI:83624"/>
        <dbReference type="EC" id="2.7.7.42"/>
    </reaction>
</comment>
<feature type="region of interest" description="Adenylyl removase" evidence="7">
    <location>
        <begin position="1"/>
        <end position="450"/>
    </location>
</feature>
<dbReference type="SUPFAM" id="SSF81301">
    <property type="entry name" value="Nucleotidyltransferase"/>
    <property type="match status" value="2"/>
</dbReference>
<keyword evidence="6 7" id="KW-0511">Multifunctional enzyme</keyword>
<dbReference type="Proteomes" id="UP000295122">
    <property type="component" value="Unassembled WGS sequence"/>
</dbReference>
<dbReference type="GO" id="GO:0047388">
    <property type="term" value="F:[glutamine synthetase]-adenylyl-L-tyrosine phosphorylase activity"/>
    <property type="evidence" value="ECO:0007669"/>
    <property type="project" value="UniProtKB-EC"/>
</dbReference>
<proteinExistence type="inferred from homology"/>
<feature type="domain" description="Glutamate-ammonia ligase adenylyltransferase repeated" evidence="8">
    <location>
        <begin position="562"/>
        <end position="804"/>
    </location>
</feature>
<dbReference type="Gene3D" id="3.30.460.10">
    <property type="entry name" value="Beta Polymerase, domain 2"/>
    <property type="match status" value="2"/>
</dbReference>
<dbReference type="NCBIfam" id="NF010706">
    <property type="entry name" value="PRK14108.1"/>
    <property type="match status" value="1"/>
</dbReference>
<keyword evidence="5 7" id="KW-0460">Magnesium</keyword>
<dbReference type="InterPro" id="IPR043519">
    <property type="entry name" value="NT_sf"/>
</dbReference>
<dbReference type="PANTHER" id="PTHR30621">
    <property type="entry name" value="GLUTAMINE SYNTHETASE ADENYLYLTRANSFERASE"/>
    <property type="match status" value="1"/>
</dbReference>
<dbReference type="GO" id="GO:0000820">
    <property type="term" value="P:regulation of glutamine family amino acid metabolic process"/>
    <property type="evidence" value="ECO:0007669"/>
    <property type="project" value="UniProtKB-UniRule"/>
</dbReference>
<dbReference type="EC" id="2.7.7.89" evidence="7"/>
<evidence type="ECO:0000256" key="1">
    <source>
        <dbReference type="ARBA" id="ARBA00022679"/>
    </source>
</evidence>
<dbReference type="AlphaFoldDB" id="A0A4R7C8G9"/>
<comment type="function">
    <text evidence="7">Involved in the regulation of glutamine synthetase GlnA, a key enzyme in the process to assimilate ammonia. When cellular nitrogen levels are high, the C-terminal adenylyl transferase (AT) inactivates GlnA by covalent transfer of an adenylyl group from ATP to specific tyrosine residue of GlnA, thus reducing its activity. Conversely, when nitrogen levels are low, the N-terminal adenylyl removase (AR) activates GlnA by removing the adenylyl group by phosphorolysis, increasing its activity. The regulatory region of GlnE binds the signal transduction protein PII (GlnB) which indicates the nitrogen status of the cell.</text>
</comment>